<keyword evidence="7" id="KW-1185">Reference proteome</keyword>
<dbReference type="OrthoDB" id="301415at2759"/>
<reference evidence="6 7" key="1">
    <citation type="journal article" date="2016" name="Mol. Biol. Evol.">
        <title>Comparative Genomics of Early-Diverging Mushroom-Forming Fungi Provides Insights into the Origins of Lignocellulose Decay Capabilities.</title>
        <authorList>
            <person name="Nagy L.G."/>
            <person name="Riley R."/>
            <person name="Tritt A."/>
            <person name="Adam C."/>
            <person name="Daum C."/>
            <person name="Floudas D."/>
            <person name="Sun H."/>
            <person name="Yadav J.S."/>
            <person name="Pangilinan J."/>
            <person name="Larsson K.H."/>
            <person name="Matsuura K."/>
            <person name="Barry K."/>
            <person name="Labutti K."/>
            <person name="Kuo R."/>
            <person name="Ohm R.A."/>
            <person name="Bhattacharya S.S."/>
            <person name="Shirouzu T."/>
            <person name="Yoshinaga Y."/>
            <person name="Martin F.M."/>
            <person name="Grigoriev I.V."/>
            <person name="Hibbett D.S."/>
        </authorList>
    </citation>
    <scope>NUCLEOTIDE SEQUENCE [LARGE SCALE GENOMIC DNA]</scope>
    <source>
        <strain evidence="6 7">HHB12029</strain>
    </source>
</reference>
<evidence type="ECO:0000256" key="2">
    <source>
        <dbReference type="ARBA" id="ARBA00022679"/>
    </source>
</evidence>
<dbReference type="GO" id="GO:0004674">
    <property type="term" value="F:protein serine/threonine kinase activity"/>
    <property type="evidence" value="ECO:0007669"/>
    <property type="project" value="UniProtKB-KW"/>
</dbReference>
<evidence type="ECO:0000313" key="6">
    <source>
        <dbReference type="EMBL" id="KZV83073.1"/>
    </source>
</evidence>
<dbReference type="GO" id="GO:0005524">
    <property type="term" value="F:ATP binding"/>
    <property type="evidence" value="ECO:0007669"/>
    <property type="project" value="InterPro"/>
</dbReference>
<dbReference type="InterPro" id="IPR004166">
    <property type="entry name" value="a-kinase_dom"/>
</dbReference>
<proteinExistence type="predicted"/>
<feature type="domain" description="Alpha-type protein kinase" evidence="5">
    <location>
        <begin position="394"/>
        <end position="627"/>
    </location>
</feature>
<dbReference type="InterPro" id="IPR011009">
    <property type="entry name" value="Kinase-like_dom_sf"/>
</dbReference>
<dbReference type="AlphaFoldDB" id="A0A165CT79"/>
<dbReference type="SUPFAM" id="SSF56112">
    <property type="entry name" value="Protein kinase-like (PK-like)"/>
    <property type="match status" value="1"/>
</dbReference>
<dbReference type="Pfam" id="PF02816">
    <property type="entry name" value="Alpha_kinase"/>
    <property type="match status" value="1"/>
</dbReference>
<dbReference type="EMBL" id="KV426291">
    <property type="protein sequence ID" value="KZV83073.1"/>
    <property type="molecule type" value="Genomic_DNA"/>
</dbReference>
<keyword evidence="3" id="KW-0418">Kinase</keyword>
<sequence>MGPSASASDCWHEDEDSLSEICQGEFPHKSAVGPCALCAKRLKMLAANEPGVAELIATYKQCEGCGVYSAQLHRTIVNNKQFCARCVRVSGFVDPKVVEQQAAVSQATQDRLKKNAPPFGSGYTASAGGTRVPVEFGSSGSHGAMPPPPPPPGPFMGMPPPPAPLSNRTNSGGDAGPKSVHTTAGLAMARSDAVSSHTSVPFPRPFARFICSVTPMAVGQTKNTKLVGSKTLLLSEFTMADEDFISDVIQQVLVRLNPTFTRLPCAEGNCLIEKDVELRAGGNRTIEPGSLTKTIRQYHEVINGEDLRQIYGEKKTDGKKPNPSTQHKISFVLAILIDTFLERIDRAKDDEPVRTPGAAFVPPSRLALGFNSSGLMGRIKYIKGEIVTSSTGTVDILFDDGYKTDETLILMALMSNEILAQGASKEVYKLKAGTAMFAAKCFKKVNDEDAVVSHDDNRAAIFGEIMNICAGQWLLNLFFNEAKSANVAVHTSLKFTDVHIIQQLKPDSTTGNDELDRHWLLEPLRTVSVRKFSGTMDHPAPTDLLERTVHAFVHWAFMRAKGQAVYADMQASLGPINGLDGWHLFDPMLHTAQGAATVGDHGMAGIEKWKEVHECDEVCIALQLPDPATVSEE</sequence>
<keyword evidence="1" id="KW-0723">Serine/threonine-protein kinase</keyword>
<dbReference type="PROSITE" id="PS51158">
    <property type="entry name" value="ALPHA_KINASE"/>
    <property type="match status" value="1"/>
</dbReference>
<dbReference type="Proteomes" id="UP000077266">
    <property type="component" value="Unassembled WGS sequence"/>
</dbReference>
<evidence type="ECO:0000256" key="3">
    <source>
        <dbReference type="ARBA" id="ARBA00022777"/>
    </source>
</evidence>
<keyword evidence="2" id="KW-0808">Transferase</keyword>
<evidence type="ECO:0000256" key="4">
    <source>
        <dbReference type="SAM" id="MobiDB-lite"/>
    </source>
</evidence>
<feature type="compositionally biased region" description="Pro residues" evidence="4">
    <location>
        <begin position="145"/>
        <end position="164"/>
    </location>
</feature>
<evidence type="ECO:0000256" key="1">
    <source>
        <dbReference type="ARBA" id="ARBA00022527"/>
    </source>
</evidence>
<dbReference type="SMART" id="SM00811">
    <property type="entry name" value="Alpha_kinase"/>
    <property type="match status" value="1"/>
</dbReference>
<evidence type="ECO:0000313" key="7">
    <source>
        <dbReference type="Proteomes" id="UP000077266"/>
    </source>
</evidence>
<dbReference type="STRING" id="1314781.A0A165CT79"/>
<evidence type="ECO:0000259" key="5">
    <source>
        <dbReference type="PROSITE" id="PS51158"/>
    </source>
</evidence>
<accession>A0A165CT79</accession>
<name>A0A165CT79_EXIGL</name>
<feature type="region of interest" description="Disordered" evidence="4">
    <location>
        <begin position="137"/>
        <end position="177"/>
    </location>
</feature>
<protein>
    <recommendedName>
        <fullName evidence="5">Alpha-type protein kinase domain-containing protein</fullName>
    </recommendedName>
</protein>
<dbReference type="CDD" id="cd04515">
    <property type="entry name" value="Alpha_kinase"/>
    <property type="match status" value="1"/>
</dbReference>
<dbReference type="Gene3D" id="3.20.200.10">
    <property type="entry name" value="MHCK/EF2 kinase"/>
    <property type="match status" value="1"/>
</dbReference>
<organism evidence="6 7">
    <name type="scientific">Exidia glandulosa HHB12029</name>
    <dbReference type="NCBI Taxonomy" id="1314781"/>
    <lineage>
        <taxon>Eukaryota</taxon>
        <taxon>Fungi</taxon>
        <taxon>Dikarya</taxon>
        <taxon>Basidiomycota</taxon>
        <taxon>Agaricomycotina</taxon>
        <taxon>Agaricomycetes</taxon>
        <taxon>Auriculariales</taxon>
        <taxon>Exidiaceae</taxon>
        <taxon>Exidia</taxon>
    </lineage>
</organism>
<gene>
    <name evidence="6" type="ORF">EXIGLDRAFT_809850</name>
</gene>
<dbReference type="InParanoid" id="A0A165CT79"/>